<proteinExistence type="predicted"/>
<dbReference type="AlphaFoldDB" id="A0A327S8T5"/>
<name>A0A327S8T5_9FLAO</name>
<protein>
    <submittedName>
        <fullName evidence="1">Uncharacterized protein</fullName>
    </submittedName>
</protein>
<comment type="caution">
    <text evidence="1">The sequence shown here is derived from an EMBL/GenBank/DDBJ whole genome shotgun (WGS) entry which is preliminary data.</text>
</comment>
<evidence type="ECO:0000313" key="1">
    <source>
        <dbReference type="EMBL" id="RAJ24752.1"/>
    </source>
</evidence>
<keyword evidence="2" id="KW-1185">Reference proteome</keyword>
<organism evidence="1 2">
    <name type="scientific">Gelidibacter algens</name>
    <dbReference type="NCBI Taxonomy" id="49280"/>
    <lineage>
        <taxon>Bacteria</taxon>
        <taxon>Pseudomonadati</taxon>
        <taxon>Bacteroidota</taxon>
        <taxon>Flavobacteriia</taxon>
        <taxon>Flavobacteriales</taxon>
        <taxon>Flavobacteriaceae</taxon>
        <taxon>Gelidibacter</taxon>
    </lineage>
</organism>
<dbReference type="EMBL" id="QLLQ01000005">
    <property type="protein sequence ID" value="RAJ24752.1"/>
    <property type="molecule type" value="Genomic_DNA"/>
</dbReference>
<reference evidence="1 2" key="1">
    <citation type="submission" date="2018-06" db="EMBL/GenBank/DDBJ databases">
        <title>Genomic Encyclopedia of Archaeal and Bacterial Type Strains, Phase II (KMG-II): from individual species to whole genera.</title>
        <authorList>
            <person name="Goeker M."/>
        </authorList>
    </citation>
    <scope>NUCLEOTIDE SEQUENCE [LARGE SCALE GENOMIC DNA]</scope>
    <source>
        <strain evidence="1 2">DSM 12408</strain>
    </source>
</reference>
<dbReference type="Proteomes" id="UP000248987">
    <property type="component" value="Unassembled WGS sequence"/>
</dbReference>
<sequence>MGCLDNRNAPVVINLPELTGDGKGESFVFNCKRATIPKITESPKIIKPE</sequence>
<evidence type="ECO:0000313" key="2">
    <source>
        <dbReference type="Proteomes" id="UP000248987"/>
    </source>
</evidence>
<accession>A0A327S8T5</accession>
<gene>
    <name evidence="1" type="ORF">LX77_01748</name>
</gene>